<name>A0A975GL98_9BACT</name>
<keyword evidence="2" id="KW-1185">Reference proteome</keyword>
<evidence type="ECO:0000313" key="1">
    <source>
        <dbReference type="EMBL" id="QTA84598.1"/>
    </source>
</evidence>
<evidence type="ECO:0000313" key="2">
    <source>
        <dbReference type="Proteomes" id="UP000663722"/>
    </source>
</evidence>
<accession>A0A975GL98</accession>
<reference evidence="1" key="1">
    <citation type="journal article" date="2021" name="Microb. Physiol.">
        <title>Proteogenomic Insights into the Physiology of Marine, Sulfate-Reducing, Filamentous Desulfonema limicola and Desulfonema magnum.</title>
        <authorList>
            <person name="Schnaars V."/>
            <person name="Wohlbrand L."/>
            <person name="Scheve S."/>
            <person name="Hinrichs C."/>
            <person name="Reinhardt R."/>
            <person name="Rabus R."/>
        </authorList>
    </citation>
    <scope>NUCLEOTIDE SEQUENCE</scope>
    <source>
        <strain evidence="1">4be13</strain>
    </source>
</reference>
<sequence>MFVSMTFSSLFYCYQWIIRFFLINNSNLPQLTKNNHNLLFLYRKDRHVKLKFISVLSGVPNL</sequence>
<proteinExistence type="predicted"/>
<dbReference type="Proteomes" id="UP000663722">
    <property type="component" value="Chromosome"/>
</dbReference>
<organism evidence="1 2">
    <name type="scientific">Desulfonema magnum</name>
    <dbReference type="NCBI Taxonomy" id="45655"/>
    <lineage>
        <taxon>Bacteria</taxon>
        <taxon>Pseudomonadati</taxon>
        <taxon>Thermodesulfobacteriota</taxon>
        <taxon>Desulfobacteria</taxon>
        <taxon>Desulfobacterales</taxon>
        <taxon>Desulfococcaceae</taxon>
        <taxon>Desulfonema</taxon>
    </lineage>
</organism>
<dbReference type="AlphaFoldDB" id="A0A975GL98"/>
<dbReference type="KEGG" id="dmm:dnm_005970"/>
<protein>
    <submittedName>
        <fullName evidence="1">Uncharacterized protein</fullName>
    </submittedName>
</protein>
<gene>
    <name evidence="1" type="ORF">dnm_005970</name>
</gene>
<dbReference type="EMBL" id="CP061800">
    <property type="protein sequence ID" value="QTA84598.1"/>
    <property type="molecule type" value="Genomic_DNA"/>
</dbReference>